<keyword evidence="5" id="KW-0547">Nucleotide-binding</keyword>
<protein>
    <recommendedName>
        <fullName evidence="3">UMP kinase</fullName>
        <ecNumber evidence="3">2.7.4.22</ecNumber>
    </recommendedName>
    <alternativeName>
        <fullName evidence="9">Uridine monophosphate kinase</fullName>
    </alternativeName>
</protein>
<evidence type="ECO:0000256" key="6">
    <source>
        <dbReference type="ARBA" id="ARBA00022777"/>
    </source>
</evidence>
<evidence type="ECO:0000313" key="11">
    <source>
        <dbReference type="EMBL" id="GAX80042.1"/>
    </source>
</evidence>
<reference evidence="11 12" key="1">
    <citation type="submission" date="2017-08" db="EMBL/GenBank/DDBJ databases">
        <title>Acidophilic green algal genome provides insights into adaptation to an acidic environment.</title>
        <authorList>
            <person name="Hirooka S."/>
            <person name="Hirose Y."/>
            <person name="Kanesaki Y."/>
            <person name="Higuchi S."/>
            <person name="Fujiwara T."/>
            <person name="Onuma R."/>
            <person name="Era A."/>
            <person name="Ohbayashi R."/>
            <person name="Uzuka A."/>
            <person name="Nozaki H."/>
            <person name="Yoshikawa H."/>
            <person name="Miyagishima S.Y."/>
        </authorList>
    </citation>
    <scope>NUCLEOTIDE SEQUENCE [LARGE SCALE GENOMIC DNA]</scope>
    <source>
        <strain evidence="11 12">NIES-2499</strain>
    </source>
</reference>
<dbReference type="Gene3D" id="3.40.1160.10">
    <property type="entry name" value="Acetylglutamate kinase-like"/>
    <property type="match status" value="1"/>
</dbReference>
<evidence type="ECO:0000256" key="5">
    <source>
        <dbReference type="ARBA" id="ARBA00022741"/>
    </source>
</evidence>
<keyword evidence="7" id="KW-0067">ATP-binding</keyword>
<comment type="similarity">
    <text evidence="2">Belongs to the UMP kinase family.</text>
</comment>
<name>A0A250XAZ3_9CHLO</name>
<keyword evidence="8" id="KW-0665">Pyrimidine biosynthesis</keyword>
<dbReference type="EMBL" id="BEGY01000048">
    <property type="protein sequence ID" value="GAX80042.1"/>
    <property type="molecule type" value="Genomic_DNA"/>
</dbReference>
<dbReference type="UniPathway" id="UPA00159">
    <property type="reaction ID" value="UER00275"/>
</dbReference>
<evidence type="ECO:0000256" key="1">
    <source>
        <dbReference type="ARBA" id="ARBA00004791"/>
    </source>
</evidence>
<dbReference type="GO" id="GO:0005524">
    <property type="term" value="F:ATP binding"/>
    <property type="evidence" value="ECO:0007669"/>
    <property type="project" value="UniProtKB-KW"/>
</dbReference>
<keyword evidence="12" id="KW-1185">Reference proteome</keyword>
<dbReference type="InterPro" id="IPR015963">
    <property type="entry name" value="Uridylate_kinase_bac"/>
</dbReference>
<dbReference type="FunFam" id="3.40.1160.10:FF:000001">
    <property type="entry name" value="Uridylate kinase"/>
    <property type="match status" value="1"/>
</dbReference>
<comment type="pathway">
    <text evidence="1">Pyrimidine metabolism; CTP biosynthesis via de novo pathway; UDP from UMP (UMPK route): step 1/1.</text>
</comment>
<dbReference type="CDD" id="cd04254">
    <property type="entry name" value="AAK_UMPK-PyrH-Ec"/>
    <property type="match status" value="1"/>
</dbReference>
<evidence type="ECO:0000259" key="10">
    <source>
        <dbReference type="Pfam" id="PF00696"/>
    </source>
</evidence>
<comment type="caution">
    <text evidence="11">The sequence shown here is derived from an EMBL/GenBank/DDBJ whole genome shotgun (WGS) entry which is preliminary data.</text>
</comment>
<dbReference type="GO" id="GO:0044210">
    <property type="term" value="P:'de novo' CTP biosynthetic process"/>
    <property type="evidence" value="ECO:0007669"/>
    <property type="project" value="UniProtKB-UniPathway"/>
</dbReference>
<dbReference type="Pfam" id="PF00696">
    <property type="entry name" value="AA_kinase"/>
    <property type="match status" value="1"/>
</dbReference>
<evidence type="ECO:0000256" key="2">
    <source>
        <dbReference type="ARBA" id="ARBA00007614"/>
    </source>
</evidence>
<keyword evidence="4" id="KW-0808">Transferase</keyword>
<dbReference type="Proteomes" id="UP000232323">
    <property type="component" value="Unassembled WGS sequence"/>
</dbReference>
<accession>A0A250XAZ3</accession>
<sequence length="333" mass="35945">MLFSPFRFSASKKFETSRRQIFMVGTCNINRYTAASCSLSSTSTSTAALPYSEAGRNDSEAAYYADANRLTLSSIDNSEAPLRNILRAQTSPARKLKYETIMLKVSGEALQGSLGFGVDAVVMRAVAEEVKDLVMAGVRVAIVVGGGNYFRGANAWQGLDRATADYVGMLATVMNALQLQGALEGLGVDARVQTAIEMREVAEPYIRRRAVAHLRAGHVVIFGAGTGNPFFTTDTAAALRAAEVNAEVFIKATKVDGIYDSDPAKNPLAKKYERLSYRQCTNDNLQVMDETAITLCKENNIPVLVLNMLEKGSIMRAVLGEPVGTVVCEVCEA</sequence>
<dbReference type="InterPro" id="IPR036393">
    <property type="entry name" value="AceGlu_kinase-like_sf"/>
</dbReference>
<dbReference type="GO" id="GO:0033862">
    <property type="term" value="F:UMP kinase activity"/>
    <property type="evidence" value="ECO:0007669"/>
    <property type="project" value="UniProtKB-EC"/>
</dbReference>
<evidence type="ECO:0000256" key="3">
    <source>
        <dbReference type="ARBA" id="ARBA00012899"/>
    </source>
</evidence>
<dbReference type="OrthoDB" id="409889at2759"/>
<organism evidence="11 12">
    <name type="scientific">Chlamydomonas eustigma</name>
    <dbReference type="NCBI Taxonomy" id="1157962"/>
    <lineage>
        <taxon>Eukaryota</taxon>
        <taxon>Viridiplantae</taxon>
        <taxon>Chlorophyta</taxon>
        <taxon>core chlorophytes</taxon>
        <taxon>Chlorophyceae</taxon>
        <taxon>CS clade</taxon>
        <taxon>Chlamydomonadales</taxon>
        <taxon>Chlamydomonadaceae</taxon>
        <taxon>Chlamydomonas</taxon>
    </lineage>
</organism>
<feature type="domain" description="Aspartate/glutamate/uridylate kinase" evidence="10">
    <location>
        <begin position="100"/>
        <end position="307"/>
    </location>
</feature>
<dbReference type="SUPFAM" id="SSF53633">
    <property type="entry name" value="Carbamate kinase-like"/>
    <property type="match status" value="1"/>
</dbReference>
<dbReference type="STRING" id="1157962.A0A250XAZ3"/>
<dbReference type="PANTHER" id="PTHR42833">
    <property type="entry name" value="URIDYLATE KINASE"/>
    <property type="match status" value="1"/>
</dbReference>
<proteinExistence type="inferred from homology"/>
<dbReference type="PANTHER" id="PTHR42833:SF4">
    <property type="entry name" value="URIDYLATE KINASE PUMPKIN, CHLOROPLASTIC"/>
    <property type="match status" value="1"/>
</dbReference>
<dbReference type="GO" id="GO:0006225">
    <property type="term" value="P:UDP biosynthetic process"/>
    <property type="evidence" value="ECO:0007669"/>
    <property type="project" value="TreeGrafter"/>
</dbReference>
<gene>
    <name evidence="11" type="ORF">CEUSTIGMA_g7481.t1</name>
</gene>
<dbReference type="EC" id="2.7.4.22" evidence="3"/>
<dbReference type="GO" id="GO:0005737">
    <property type="term" value="C:cytoplasm"/>
    <property type="evidence" value="ECO:0007669"/>
    <property type="project" value="InterPro"/>
</dbReference>
<evidence type="ECO:0000256" key="7">
    <source>
        <dbReference type="ARBA" id="ARBA00022840"/>
    </source>
</evidence>
<dbReference type="NCBIfam" id="TIGR02075">
    <property type="entry name" value="pyrH_bact"/>
    <property type="match status" value="1"/>
</dbReference>
<evidence type="ECO:0000256" key="8">
    <source>
        <dbReference type="ARBA" id="ARBA00022975"/>
    </source>
</evidence>
<dbReference type="AlphaFoldDB" id="A0A250XAZ3"/>
<dbReference type="InterPro" id="IPR001048">
    <property type="entry name" value="Asp/Glu/Uridylate_kinase"/>
</dbReference>
<evidence type="ECO:0000256" key="4">
    <source>
        <dbReference type="ARBA" id="ARBA00022679"/>
    </source>
</evidence>
<keyword evidence="6" id="KW-0418">Kinase</keyword>
<evidence type="ECO:0000256" key="9">
    <source>
        <dbReference type="ARBA" id="ARBA00032092"/>
    </source>
</evidence>
<evidence type="ECO:0000313" key="12">
    <source>
        <dbReference type="Proteomes" id="UP000232323"/>
    </source>
</evidence>
<dbReference type="HAMAP" id="MF_01220_B">
    <property type="entry name" value="PyrH_B"/>
    <property type="match status" value="1"/>
</dbReference>